<dbReference type="RefSeq" id="WP_338601309.1">
    <property type="nucleotide sequence ID" value="NZ_CP146016.1"/>
</dbReference>
<dbReference type="Proteomes" id="UP001432202">
    <property type="component" value="Chromosome"/>
</dbReference>
<evidence type="ECO:0000313" key="2">
    <source>
        <dbReference type="Proteomes" id="UP001432202"/>
    </source>
</evidence>
<organism evidence="1 2">
    <name type="scientific">Sulfolobus tengchongensis</name>
    <dbReference type="NCBI Taxonomy" id="207809"/>
    <lineage>
        <taxon>Archaea</taxon>
        <taxon>Thermoproteota</taxon>
        <taxon>Thermoprotei</taxon>
        <taxon>Sulfolobales</taxon>
        <taxon>Sulfolobaceae</taxon>
        <taxon>Sulfolobus</taxon>
    </lineage>
</organism>
<name>A0AAX4L1N3_9CREN</name>
<evidence type="ECO:0000313" key="1">
    <source>
        <dbReference type="EMBL" id="WWQ60478.1"/>
    </source>
</evidence>
<accession>A0AAX4L1N3</accession>
<dbReference type="EMBL" id="CP146016">
    <property type="protein sequence ID" value="WWQ60478.1"/>
    <property type="molecule type" value="Genomic_DNA"/>
</dbReference>
<proteinExistence type="predicted"/>
<reference evidence="1 2" key="1">
    <citation type="submission" date="2024-02" db="EMBL/GenBank/DDBJ databases">
        <title>STSV induces naive adaptation in Sulfolobus.</title>
        <authorList>
            <person name="Xiang X."/>
            <person name="Song M."/>
        </authorList>
    </citation>
    <scope>NUCLEOTIDE SEQUENCE [LARGE SCALE GENOMIC DNA]</scope>
    <source>
        <strain evidence="1 2">RT2</strain>
    </source>
</reference>
<sequence length="91" mass="10846">MKVLIDYETLSRYAYSNCWCDKDAGEYIVSECTRDGEFEIDIKDIELDRTDLEELVEIYKDEILEILGKEERKKEKKQVLQQSKTLDNWMG</sequence>
<dbReference type="GeneID" id="89337857"/>
<protein>
    <submittedName>
        <fullName evidence="1">Uncharacterized protein</fullName>
    </submittedName>
</protein>
<gene>
    <name evidence="1" type="ORF">V6M85_13770</name>
</gene>
<dbReference type="AlphaFoldDB" id="A0AAX4L1N3"/>
<keyword evidence="2" id="KW-1185">Reference proteome</keyword>